<dbReference type="Proteomes" id="UP001208567">
    <property type="component" value="Unassembled WGS sequence"/>
</dbReference>
<sequence>MDKKYLKSFESIDLANLNKEQEEKLRQLEIQFNTEFGKDFYFMVMDKND</sequence>
<gene>
    <name evidence="1" type="ORF">bsdE14_35730</name>
</gene>
<keyword evidence="2" id="KW-1185">Reference proteome</keyword>
<evidence type="ECO:0000313" key="2">
    <source>
        <dbReference type="Proteomes" id="UP001208567"/>
    </source>
</evidence>
<name>A0ABQ5NAB8_9CLOT</name>
<dbReference type="RefSeq" id="WP_264851472.1">
    <property type="nucleotide sequence ID" value="NZ_BRXR01000001.1"/>
</dbReference>
<comment type="caution">
    <text evidence="1">The sequence shown here is derived from an EMBL/GenBank/DDBJ whole genome shotgun (WGS) entry which is preliminary data.</text>
</comment>
<protein>
    <submittedName>
        <fullName evidence="1">Uncharacterized protein</fullName>
    </submittedName>
</protein>
<proteinExistence type="predicted"/>
<dbReference type="EMBL" id="BRXR01000001">
    <property type="protein sequence ID" value="GLC32163.1"/>
    <property type="molecule type" value="Genomic_DNA"/>
</dbReference>
<evidence type="ECO:0000313" key="1">
    <source>
        <dbReference type="EMBL" id="GLC32163.1"/>
    </source>
</evidence>
<organism evidence="1 2">
    <name type="scientific">Clostridium omnivorum</name>
    <dbReference type="NCBI Taxonomy" id="1604902"/>
    <lineage>
        <taxon>Bacteria</taxon>
        <taxon>Bacillati</taxon>
        <taxon>Bacillota</taxon>
        <taxon>Clostridia</taxon>
        <taxon>Eubacteriales</taxon>
        <taxon>Clostridiaceae</taxon>
        <taxon>Clostridium</taxon>
    </lineage>
</organism>
<accession>A0ABQ5NAB8</accession>
<reference evidence="1 2" key="1">
    <citation type="journal article" date="2024" name="Int. J. Syst. Evol. Microbiol.">
        <title>Clostridium omnivorum sp. nov., isolated from anoxic soil under the treatment of reductive soil disinfestation.</title>
        <authorList>
            <person name="Ueki A."/>
            <person name="Tonouchi A."/>
            <person name="Kaku N."/>
            <person name="Honma S."/>
            <person name="Ueki K."/>
        </authorList>
    </citation>
    <scope>NUCLEOTIDE SEQUENCE [LARGE SCALE GENOMIC DNA]</scope>
    <source>
        <strain evidence="1 2">E14</strain>
    </source>
</reference>